<dbReference type="Proteomes" id="UP001206925">
    <property type="component" value="Unassembled WGS sequence"/>
</dbReference>
<gene>
    <name evidence="1" type="ORF">M8C21_019160</name>
</gene>
<dbReference type="PANTHER" id="PTHR42886:SF65">
    <property type="entry name" value="1-ACYLGLYCEROL-3-PHOSPHATE O-ACYLTRANSFERASE"/>
    <property type="match status" value="1"/>
</dbReference>
<dbReference type="GO" id="GO:0006654">
    <property type="term" value="P:phosphatidic acid biosynthetic process"/>
    <property type="evidence" value="ECO:0007669"/>
    <property type="project" value="TreeGrafter"/>
</dbReference>
<dbReference type="EMBL" id="JAMZMK010012076">
    <property type="protein sequence ID" value="KAI7725062.1"/>
    <property type="molecule type" value="Genomic_DNA"/>
</dbReference>
<evidence type="ECO:0008006" key="3">
    <source>
        <dbReference type="Google" id="ProtNLM"/>
    </source>
</evidence>
<evidence type="ECO:0000313" key="2">
    <source>
        <dbReference type="Proteomes" id="UP001206925"/>
    </source>
</evidence>
<proteinExistence type="predicted"/>
<feature type="non-terminal residue" evidence="1">
    <location>
        <position position="1"/>
    </location>
</feature>
<accession>A0AAD5BKP9</accession>
<dbReference type="GO" id="GO:0004623">
    <property type="term" value="F:phospholipase A2 activity"/>
    <property type="evidence" value="ECO:0007669"/>
    <property type="project" value="TreeGrafter"/>
</dbReference>
<sequence length="397" mass="45259">EYCFPQYKQLCFYTYNHMKHSQTIYICIFSLLLSRSFLPPSTTKHSNIPLLLRSSLLTFSDQDVEVGFKWVEVCTGGRFIRQPSEAGVVPIRQPLITKSTRTGGLGISGLDLAAAVTPQAAMESFYGILARVAALMVALLGFLHEHEDIFDCFCPPSRTPPLFVCFDLKLSIHSGFYLILFFFMLMDSWGGSSRPDFTCKSTEETEAWFIDTLEEWRKAKNLDNFILVGHSFGGYIAAKHAFKLKWLTKFRTTWKGAVMNHLWESNFTPMKVLRGLGPWGPNLVRKYTSARFGEGDMLSEEESKLLTDYMYYTLAAKASGELCLKYTFSFGAFARSPLLQRASEWKVPTTFIYGFQDWMNYQGALDARKNISVPCEIIRVPKTMRTDFTLLYYTLAA</sequence>
<dbReference type="InterPro" id="IPR029058">
    <property type="entry name" value="AB_hydrolase_fold"/>
</dbReference>
<dbReference type="AlphaFoldDB" id="A0AAD5BKP9"/>
<keyword evidence="2" id="KW-1185">Reference proteome</keyword>
<dbReference type="PANTHER" id="PTHR42886">
    <property type="entry name" value="RE40534P-RELATED"/>
    <property type="match status" value="1"/>
</dbReference>
<evidence type="ECO:0000313" key="1">
    <source>
        <dbReference type="EMBL" id="KAI7725062.1"/>
    </source>
</evidence>
<protein>
    <recommendedName>
        <fullName evidence="3">1-acylglycerol-3-phosphate O-acyltransferase</fullName>
    </recommendedName>
</protein>
<feature type="non-terminal residue" evidence="1">
    <location>
        <position position="397"/>
    </location>
</feature>
<organism evidence="1 2">
    <name type="scientific">Ambrosia artemisiifolia</name>
    <name type="common">Common ragweed</name>
    <dbReference type="NCBI Taxonomy" id="4212"/>
    <lineage>
        <taxon>Eukaryota</taxon>
        <taxon>Viridiplantae</taxon>
        <taxon>Streptophyta</taxon>
        <taxon>Embryophyta</taxon>
        <taxon>Tracheophyta</taxon>
        <taxon>Spermatophyta</taxon>
        <taxon>Magnoliopsida</taxon>
        <taxon>eudicotyledons</taxon>
        <taxon>Gunneridae</taxon>
        <taxon>Pentapetalae</taxon>
        <taxon>asterids</taxon>
        <taxon>campanulids</taxon>
        <taxon>Asterales</taxon>
        <taxon>Asteraceae</taxon>
        <taxon>Asteroideae</taxon>
        <taxon>Heliantheae alliance</taxon>
        <taxon>Heliantheae</taxon>
        <taxon>Ambrosia</taxon>
    </lineage>
</organism>
<name>A0AAD5BKP9_AMBAR</name>
<dbReference type="GO" id="GO:0042171">
    <property type="term" value="F:lysophosphatidic acid acyltransferase activity"/>
    <property type="evidence" value="ECO:0007669"/>
    <property type="project" value="TreeGrafter"/>
</dbReference>
<dbReference type="Gene3D" id="3.40.50.1820">
    <property type="entry name" value="alpha/beta hydrolase"/>
    <property type="match status" value="1"/>
</dbReference>
<dbReference type="GO" id="GO:0055088">
    <property type="term" value="P:lipid homeostasis"/>
    <property type="evidence" value="ECO:0007669"/>
    <property type="project" value="TreeGrafter"/>
</dbReference>
<dbReference type="SUPFAM" id="SSF53474">
    <property type="entry name" value="alpha/beta-Hydrolases"/>
    <property type="match status" value="1"/>
</dbReference>
<reference evidence="1" key="1">
    <citation type="submission" date="2022-06" db="EMBL/GenBank/DDBJ databases">
        <title>Uncovering the hologenomic basis of an extraordinary plant invasion.</title>
        <authorList>
            <person name="Bieker V.C."/>
            <person name="Martin M.D."/>
            <person name="Gilbert T."/>
            <person name="Hodgins K."/>
            <person name="Battlay P."/>
            <person name="Petersen B."/>
            <person name="Wilson J."/>
        </authorList>
    </citation>
    <scope>NUCLEOTIDE SEQUENCE</scope>
    <source>
        <strain evidence="1">AA19_3_7</strain>
        <tissue evidence="1">Leaf</tissue>
    </source>
</reference>
<comment type="caution">
    <text evidence="1">The sequence shown here is derived from an EMBL/GenBank/DDBJ whole genome shotgun (WGS) entry which is preliminary data.</text>
</comment>